<accession>A0ABM1K1P7</accession>
<reference evidence="8" key="1">
    <citation type="submission" date="2025-08" db="UniProtKB">
        <authorList>
            <consortium name="RefSeq"/>
        </authorList>
    </citation>
    <scope>IDENTIFICATION</scope>
</reference>
<keyword evidence="4 6" id="KW-1133">Transmembrane helix</keyword>
<feature type="transmembrane region" description="Helical" evidence="6">
    <location>
        <begin position="94"/>
        <end position="118"/>
    </location>
</feature>
<evidence type="ECO:0000256" key="6">
    <source>
        <dbReference type="SAM" id="Phobius"/>
    </source>
</evidence>
<protein>
    <submittedName>
        <fullName evidence="8">Transmembrane protein 265</fullName>
    </submittedName>
</protein>
<keyword evidence="5 6" id="KW-0472">Membrane</keyword>
<comment type="similarity">
    <text evidence="2">Belongs to the CD225/Dispanin family.</text>
</comment>
<evidence type="ECO:0000256" key="5">
    <source>
        <dbReference type="ARBA" id="ARBA00023136"/>
    </source>
</evidence>
<dbReference type="RefSeq" id="XP_015267634.1">
    <property type="nucleotide sequence ID" value="XM_015412148.1"/>
</dbReference>
<evidence type="ECO:0000256" key="2">
    <source>
        <dbReference type="ARBA" id="ARBA00006843"/>
    </source>
</evidence>
<comment type="subcellular location">
    <subcellularLocation>
        <location evidence="1">Membrane</location>
    </subcellularLocation>
</comment>
<keyword evidence="7" id="KW-1185">Reference proteome</keyword>
<keyword evidence="3 6" id="KW-0812">Transmembrane</keyword>
<dbReference type="Proteomes" id="UP000694871">
    <property type="component" value="Unplaced"/>
</dbReference>
<evidence type="ECO:0000313" key="8">
    <source>
        <dbReference type="RefSeq" id="XP_015267634.1"/>
    </source>
</evidence>
<evidence type="ECO:0000256" key="4">
    <source>
        <dbReference type="ARBA" id="ARBA00022989"/>
    </source>
</evidence>
<name>A0ABM1K1P7_GEKJA</name>
<feature type="transmembrane region" description="Helical" evidence="6">
    <location>
        <begin position="47"/>
        <end position="68"/>
    </location>
</feature>
<dbReference type="GeneID" id="107111218"/>
<gene>
    <name evidence="8" type="primary">TMEM265</name>
</gene>
<dbReference type="Pfam" id="PF04505">
    <property type="entry name" value="CD225"/>
    <property type="match status" value="1"/>
</dbReference>
<evidence type="ECO:0000256" key="1">
    <source>
        <dbReference type="ARBA" id="ARBA00004370"/>
    </source>
</evidence>
<evidence type="ECO:0000313" key="7">
    <source>
        <dbReference type="Proteomes" id="UP000694871"/>
    </source>
</evidence>
<organism evidence="7 8">
    <name type="scientific">Gekko japonicus</name>
    <name type="common">Schlegel's Japanese gecko</name>
    <dbReference type="NCBI Taxonomy" id="146911"/>
    <lineage>
        <taxon>Eukaryota</taxon>
        <taxon>Metazoa</taxon>
        <taxon>Chordata</taxon>
        <taxon>Craniata</taxon>
        <taxon>Vertebrata</taxon>
        <taxon>Euteleostomi</taxon>
        <taxon>Lepidosauria</taxon>
        <taxon>Squamata</taxon>
        <taxon>Bifurcata</taxon>
        <taxon>Gekkota</taxon>
        <taxon>Gekkonidae</taxon>
        <taxon>Gekkoninae</taxon>
        <taxon>Gekko</taxon>
    </lineage>
</organism>
<evidence type="ECO:0000256" key="3">
    <source>
        <dbReference type="ARBA" id="ARBA00022692"/>
    </source>
</evidence>
<dbReference type="InterPro" id="IPR007593">
    <property type="entry name" value="CD225/Dispanin_fam"/>
</dbReference>
<sequence length="122" mass="13513">MAEEMELGNGTLPQEGGETTVMINVGSAETRNADKSFILRTHKLRNLAIASIICGCSCLGVLALIYAVKSREKQKMNSHDSAAYWYRKSRCMSWLSIGVWVSLLLLVPLLTILVSYIFSQAE</sequence>
<proteinExistence type="inferred from homology"/>